<dbReference type="GO" id="GO:0006310">
    <property type="term" value="P:DNA recombination"/>
    <property type="evidence" value="ECO:0007669"/>
    <property type="project" value="UniProtKB-KW"/>
</dbReference>
<dbReference type="Gene3D" id="2.40.290.10">
    <property type="match status" value="1"/>
</dbReference>
<evidence type="ECO:0000256" key="4">
    <source>
        <dbReference type="ARBA" id="ARBA00012551"/>
    </source>
</evidence>
<evidence type="ECO:0000256" key="15">
    <source>
        <dbReference type="ARBA" id="ARBA00023204"/>
    </source>
</evidence>
<feature type="compositionally biased region" description="Basic and acidic residues" evidence="18">
    <location>
        <begin position="608"/>
        <end position="620"/>
    </location>
</feature>
<keyword evidence="6" id="KW-0158">Chromosome</keyword>
<evidence type="ECO:0000256" key="1">
    <source>
        <dbReference type="ARBA" id="ARBA00004123"/>
    </source>
</evidence>
<dbReference type="InterPro" id="IPR036465">
    <property type="entry name" value="vWFA_dom_sf"/>
</dbReference>
<reference evidence="20 21" key="1">
    <citation type="journal article" date="2019" name="BMC Genomics">
        <title>Chromosome level assembly and comparative genome analysis confirm lager-brewing yeasts originated from a single hybridization.</title>
        <authorList>
            <person name="Salazar A.N."/>
            <person name="Gorter de Vries A.R."/>
            <person name="van den Broek M."/>
            <person name="Brouwers N."/>
            <person name="de la Torre Cortes P."/>
            <person name="Kuijpers N.G.A."/>
            <person name="Daran J.G."/>
            <person name="Abeel T."/>
        </authorList>
    </citation>
    <scope>NUCLEOTIDE SEQUENCE [LARGE SCALE GENOMIC DNA]</scope>
    <source>
        <strain evidence="20 21">CBS 1483</strain>
    </source>
</reference>
<name>A0A6C1DXZ6_SACPS</name>
<evidence type="ECO:0000256" key="17">
    <source>
        <dbReference type="PIRNR" id="PIRNR016570"/>
    </source>
</evidence>
<evidence type="ECO:0000259" key="19">
    <source>
        <dbReference type="SMART" id="SM00559"/>
    </source>
</evidence>
<comment type="subcellular location">
    <subcellularLocation>
        <location evidence="2">Chromosome</location>
        <location evidence="2">Telomere</location>
    </subcellularLocation>
    <subcellularLocation>
        <location evidence="1 17">Nucleus</location>
    </subcellularLocation>
</comment>
<dbReference type="PIRSF" id="PIRSF016570">
    <property type="entry name" value="Ku80"/>
    <property type="match status" value="1"/>
</dbReference>
<comment type="function">
    <text evidence="17">Single-stranded DNA-dependent ATP-dependent helicase.</text>
</comment>
<dbReference type="SUPFAM" id="SSF53300">
    <property type="entry name" value="vWA-like"/>
    <property type="match status" value="1"/>
</dbReference>
<evidence type="ECO:0000256" key="18">
    <source>
        <dbReference type="SAM" id="MobiDB-lite"/>
    </source>
</evidence>
<comment type="similarity">
    <text evidence="3 17">Belongs to the ku80 family.</text>
</comment>
<protein>
    <recommendedName>
        <fullName evidence="5 17">ATP-dependent DNA helicase II subunit 2</fullName>
        <ecNumber evidence="4 17">3.6.4.12</ecNumber>
    </recommendedName>
</protein>
<keyword evidence="11 17" id="KW-0067">ATP-binding</keyword>
<evidence type="ECO:0000256" key="12">
    <source>
        <dbReference type="ARBA" id="ARBA00022895"/>
    </source>
</evidence>
<dbReference type="InterPro" id="IPR016194">
    <property type="entry name" value="SPOC-like_C_dom_sf"/>
</dbReference>
<dbReference type="GO" id="GO:0003684">
    <property type="term" value="F:damaged DNA binding"/>
    <property type="evidence" value="ECO:0007669"/>
    <property type="project" value="InterPro"/>
</dbReference>
<dbReference type="Pfam" id="PF03731">
    <property type="entry name" value="Ku_N"/>
    <property type="match status" value="1"/>
</dbReference>
<keyword evidence="15 17" id="KW-0234">DNA repair</keyword>
<gene>
    <name evidence="20" type="primary">YKU80_1</name>
    <name evidence="20" type="ORF">GRS66_004008</name>
</gene>
<dbReference type="EMBL" id="CP048994">
    <property type="protein sequence ID" value="QID81619.1"/>
    <property type="molecule type" value="Genomic_DNA"/>
</dbReference>
<comment type="catalytic activity">
    <reaction evidence="17">
        <text>ATP + H2O = ADP + phosphate + H(+)</text>
        <dbReference type="Rhea" id="RHEA:13065"/>
        <dbReference type="ChEBI" id="CHEBI:15377"/>
        <dbReference type="ChEBI" id="CHEBI:15378"/>
        <dbReference type="ChEBI" id="CHEBI:30616"/>
        <dbReference type="ChEBI" id="CHEBI:43474"/>
        <dbReference type="ChEBI" id="CHEBI:456216"/>
        <dbReference type="EC" id="3.6.4.12"/>
    </reaction>
</comment>
<dbReference type="Gene3D" id="3.40.50.410">
    <property type="entry name" value="von Willebrand factor, type A domain"/>
    <property type="match status" value="1"/>
</dbReference>
<dbReference type="GO" id="GO:0042162">
    <property type="term" value="F:telomeric DNA binding"/>
    <property type="evidence" value="ECO:0007669"/>
    <property type="project" value="InterPro"/>
</dbReference>
<dbReference type="GO" id="GO:0003678">
    <property type="term" value="F:DNA helicase activity"/>
    <property type="evidence" value="ECO:0007669"/>
    <property type="project" value="UniProtKB-EC"/>
</dbReference>
<keyword evidence="12" id="KW-0779">Telomere</keyword>
<dbReference type="CDD" id="cd01458">
    <property type="entry name" value="vWA_ku"/>
    <property type="match status" value="1"/>
</dbReference>
<evidence type="ECO:0000256" key="8">
    <source>
        <dbReference type="ARBA" id="ARBA00022763"/>
    </source>
</evidence>
<dbReference type="CDD" id="cd00873">
    <property type="entry name" value="KU80"/>
    <property type="match status" value="1"/>
</dbReference>
<keyword evidence="16 17" id="KW-0539">Nucleus</keyword>
<dbReference type="AlphaFoldDB" id="A0A6C1DXZ6"/>
<feature type="region of interest" description="Disordered" evidence="18">
    <location>
        <begin position="608"/>
        <end position="629"/>
    </location>
</feature>
<dbReference type="PANTHER" id="PTHR12604:SF4">
    <property type="entry name" value="X-RAY REPAIR CROSS-COMPLEMENTING PROTEIN 5"/>
    <property type="match status" value="1"/>
</dbReference>
<evidence type="ECO:0000256" key="10">
    <source>
        <dbReference type="ARBA" id="ARBA00022806"/>
    </source>
</evidence>
<keyword evidence="7 17" id="KW-0547">Nucleotide-binding</keyword>
<dbReference type="EC" id="3.6.4.12" evidence="4 17"/>
<keyword evidence="9 17" id="KW-0378">Hydrolase</keyword>
<dbReference type="GO" id="GO:0005524">
    <property type="term" value="F:ATP binding"/>
    <property type="evidence" value="ECO:0007669"/>
    <property type="project" value="UniProtKB-UniRule"/>
</dbReference>
<keyword evidence="10 17" id="KW-0347">Helicase</keyword>
<evidence type="ECO:0000256" key="11">
    <source>
        <dbReference type="ARBA" id="ARBA00022840"/>
    </source>
</evidence>
<dbReference type="InterPro" id="IPR005161">
    <property type="entry name" value="Ku_N"/>
</dbReference>
<dbReference type="PANTHER" id="PTHR12604">
    <property type="entry name" value="KU AUTOANTIGEN DNA HELICASE"/>
    <property type="match status" value="1"/>
</dbReference>
<dbReference type="SUPFAM" id="SSF100939">
    <property type="entry name" value="SPOC domain-like"/>
    <property type="match status" value="1"/>
</dbReference>
<sequence>MSSESTTFIVDVSPSMMKNNNVSKSMAYLEYTLLNKSKKSRKTDWISCYLANCPVSENSQEIPNVFQIQSFLAPVTTTATIGFIKRLKQYCDQHSHDSSNEGLQSMIQCLLVVSLDIKQQFQARKILKQIVVFTDNLDDLDITDEEIDLLTEELSTRIILIDCGKDTQEERKKSNWLKLVEAIPNSRIYNMNELLVEITSPATSVVKPVRVFSGELRLGADILSTQTSNPSGSMQDENCLCIKVEAFPATKAVSGLNRKTAVEVEDSQKKERYVGVKSIIEYEIHNEGNKKNVSEDDQSGSSYIPVTISKDSVTKAYRYGADYVVLPSVLVDQTVYESFPGLDLRGFLNREALPRYFLTSESSFITADTRLGCQSDLMAFSALVDVMLENRKIAVARYVSKKDSEVNMCALCPVLIEHSNINSEKKFVKSLTLCRLPFAEDERVTDFPKLLDRTTTSGVPLKKETDGHQIDELMEQFVDSMDTDELPEIPLGNYYQPIGEVTTDTTLPLPSLNKDQEENKKDPLRIPTVFVYRQQQVLLEWIHQLMINDSREFEIPELPDSLKNKISPYTHKKFDSTKLVEVLGIKKVDKLKLDSELKTELEREKIPDLETLLKRGEQHSRGSPNNSNN</sequence>
<evidence type="ECO:0000256" key="3">
    <source>
        <dbReference type="ARBA" id="ARBA00007726"/>
    </source>
</evidence>
<evidence type="ECO:0000256" key="2">
    <source>
        <dbReference type="ARBA" id="ARBA00004574"/>
    </source>
</evidence>
<dbReference type="GO" id="GO:0000723">
    <property type="term" value="P:telomere maintenance"/>
    <property type="evidence" value="ECO:0007669"/>
    <property type="project" value="InterPro"/>
</dbReference>
<dbReference type="GO" id="GO:0000781">
    <property type="term" value="C:chromosome, telomeric region"/>
    <property type="evidence" value="ECO:0007669"/>
    <property type="project" value="UniProtKB-SubCell"/>
</dbReference>
<evidence type="ECO:0000256" key="9">
    <source>
        <dbReference type="ARBA" id="ARBA00022801"/>
    </source>
</evidence>
<dbReference type="GO" id="GO:0043564">
    <property type="term" value="C:Ku70:Ku80 complex"/>
    <property type="evidence" value="ECO:0007669"/>
    <property type="project" value="InterPro"/>
</dbReference>
<dbReference type="InterPro" id="IPR006164">
    <property type="entry name" value="DNA_bd_Ku70/Ku80"/>
</dbReference>
<feature type="domain" description="Ku" evidence="19">
    <location>
        <begin position="305"/>
        <end position="453"/>
    </location>
</feature>
<accession>A0A6C1DXZ6</accession>
<dbReference type="GO" id="GO:0016787">
    <property type="term" value="F:hydrolase activity"/>
    <property type="evidence" value="ECO:0007669"/>
    <property type="project" value="UniProtKB-KW"/>
</dbReference>
<dbReference type="OrthoDB" id="30826at2759"/>
<evidence type="ECO:0000256" key="14">
    <source>
        <dbReference type="ARBA" id="ARBA00023172"/>
    </source>
</evidence>
<keyword evidence="13 17" id="KW-0238">DNA-binding</keyword>
<dbReference type="FunFam" id="2.40.290.10:FF:000009">
    <property type="entry name" value="ATP-dependent DNA helicase II subunit 2"/>
    <property type="match status" value="1"/>
</dbReference>
<evidence type="ECO:0000313" key="21">
    <source>
        <dbReference type="Proteomes" id="UP000501346"/>
    </source>
</evidence>
<evidence type="ECO:0000256" key="5">
    <source>
        <dbReference type="ARBA" id="ARBA00021792"/>
    </source>
</evidence>
<dbReference type="SMR" id="A0A6C1DXZ6"/>
<dbReference type="Pfam" id="PF02735">
    <property type="entry name" value="Ku"/>
    <property type="match status" value="1"/>
</dbReference>
<dbReference type="GO" id="GO:0003690">
    <property type="term" value="F:double-stranded DNA binding"/>
    <property type="evidence" value="ECO:0007669"/>
    <property type="project" value="TreeGrafter"/>
</dbReference>
<keyword evidence="14 17" id="KW-0233">DNA recombination</keyword>
<organism evidence="20 21">
    <name type="scientific">Saccharomyces pastorianus</name>
    <name type="common">Lager yeast</name>
    <name type="synonym">Saccharomyces cerevisiae x Saccharomyces eubayanus</name>
    <dbReference type="NCBI Taxonomy" id="27292"/>
    <lineage>
        <taxon>Eukaryota</taxon>
        <taxon>Fungi</taxon>
        <taxon>Dikarya</taxon>
        <taxon>Ascomycota</taxon>
        <taxon>Saccharomycotina</taxon>
        <taxon>Saccharomycetes</taxon>
        <taxon>Saccharomycetales</taxon>
        <taxon>Saccharomycetaceae</taxon>
        <taxon>Saccharomyces</taxon>
    </lineage>
</organism>
<keyword evidence="8 17" id="KW-0227">DNA damage</keyword>
<dbReference type="Proteomes" id="UP000501346">
    <property type="component" value="Chromosome ScXIII"/>
</dbReference>
<evidence type="ECO:0000256" key="13">
    <source>
        <dbReference type="ARBA" id="ARBA00023125"/>
    </source>
</evidence>
<evidence type="ECO:0000256" key="6">
    <source>
        <dbReference type="ARBA" id="ARBA00022454"/>
    </source>
</evidence>
<evidence type="ECO:0000256" key="16">
    <source>
        <dbReference type="ARBA" id="ARBA00023242"/>
    </source>
</evidence>
<evidence type="ECO:0000256" key="7">
    <source>
        <dbReference type="ARBA" id="ARBA00022741"/>
    </source>
</evidence>
<dbReference type="InterPro" id="IPR024193">
    <property type="entry name" value="Ku80"/>
</dbReference>
<dbReference type="GO" id="GO:0006303">
    <property type="term" value="P:double-strand break repair via nonhomologous end joining"/>
    <property type="evidence" value="ECO:0007669"/>
    <property type="project" value="InterPro"/>
</dbReference>
<dbReference type="SMART" id="SM00559">
    <property type="entry name" value="Ku78"/>
    <property type="match status" value="1"/>
</dbReference>
<evidence type="ECO:0000313" key="20">
    <source>
        <dbReference type="EMBL" id="QID81619.1"/>
    </source>
</evidence>
<keyword evidence="21" id="KW-1185">Reference proteome</keyword>
<proteinExistence type="inferred from homology"/>